<gene>
    <name evidence="1" type="ORF">MS3_10797</name>
</gene>
<feature type="non-terminal residue" evidence="1">
    <location>
        <position position="56"/>
    </location>
</feature>
<accession>A0A095A4B9</accession>
<reference evidence="1" key="1">
    <citation type="journal article" date="2012" name="Nat. Genet.">
        <title>Whole-genome sequence of Schistosoma haematobium.</title>
        <authorList>
            <person name="Young N.D."/>
            <person name="Jex A.R."/>
            <person name="Li B."/>
            <person name="Liu S."/>
            <person name="Yang L."/>
            <person name="Xiong Z."/>
            <person name="Li Y."/>
            <person name="Cantacessi C."/>
            <person name="Hall R.S."/>
            <person name="Xu X."/>
            <person name="Chen F."/>
            <person name="Wu X."/>
            <person name="Zerlotini A."/>
            <person name="Oliveira G."/>
            <person name="Hofmann A."/>
            <person name="Zhang G."/>
            <person name="Fang X."/>
            <person name="Kang Y."/>
            <person name="Campbell B.E."/>
            <person name="Loukas A."/>
            <person name="Ranganathan S."/>
            <person name="Rollinson D."/>
            <person name="Rinaldi G."/>
            <person name="Brindley P.J."/>
            <person name="Yang H."/>
            <person name="Wang J."/>
            <person name="Wang J."/>
            <person name="Gasser R.B."/>
        </authorList>
    </citation>
    <scope>NUCLEOTIDE SEQUENCE [LARGE SCALE GENOMIC DNA]</scope>
</reference>
<name>A0A095A4B9_SCHHA</name>
<dbReference type="EMBL" id="KL252553">
    <property type="protein sequence ID" value="KGB42180.1"/>
    <property type="molecule type" value="Genomic_DNA"/>
</dbReference>
<dbReference type="AlphaFoldDB" id="A0A095A4B9"/>
<protein>
    <submittedName>
        <fullName evidence="1">Uncharacterized protein</fullName>
    </submittedName>
</protein>
<sequence length="56" mass="6274">LTFTTLIPHKPLVIHEFLMIILSPIDPSDNSSPFVADTDITIKAGRRRNLIACEEI</sequence>
<feature type="non-terminal residue" evidence="1">
    <location>
        <position position="1"/>
    </location>
</feature>
<evidence type="ECO:0000313" key="1">
    <source>
        <dbReference type="EMBL" id="KGB42180.1"/>
    </source>
</evidence>
<organism evidence="1">
    <name type="scientific">Schistosoma haematobium</name>
    <name type="common">Blood fluke</name>
    <dbReference type="NCBI Taxonomy" id="6185"/>
    <lineage>
        <taxon>Eukaryota</taxon>
        <taxon>Metazoa</taxon>
        <taxon>Spiralia</taxon>
        <taxon>Lophotrochozoa</taxon>
        <taxon>Platyhelminthes</taxon>
        <taxon>Trematoda</taxon>
        <taxon>Digenea</taxon>
        <taxon>Strigeidida</taxon>
        <taxon>Schistosomatoidea</taxon>
        <taxon>Schistosomatidae</taxon>
        <taxon>Schistosoma</taxon>
    </lineage>
</organism>
<proteinExistence type="predicted"/>